<keyword evidence="2" id="KW-1185">Reference proteome</keyword>
<comment type="caution">
    <text evidence="1">The sequence shown here is derived from an EMBL/GenBank/DDBJ whole genome shotgun (WGS) entry which is preliminary data.</text>
</comment>
<evidence type="ECO:0000313" key="1">
    <source>
        <dbReference type="EMBL" id="MBN4068991.1"/>
    </source>
</evidence>
<dbReference type="Proteomes" id="UP000717534">
    <property type="component" value="Unassembled WGS sequence"/>
</dbReference>
<dbReference type="EMBL" id="JAFITO010000104">
    <property type="protein sequence ID" value="MBN4068991.1"/>
    <property type="molecule type" value="Genomic_DNA"/>
</dbReference>
<accession>A0ABS3AV68</accession>
<feature type="non-terminal residue" evidence="1">
    <location>
        <position position="1"/>
    </location>
</feature>
<evidence type="ECO:0000313" key="2">
    <source>
        <dbReference type="Proteomes" id="UP000717534"/>
    </source>
</evidence>
<name>A0ABS3AV68_9BACT</name>
<sequence>LAMPMDVIGVRGSGATPARLNLYRKAQRTPEYWKGKKVVVWCFAAREFTETDGWRIIPIEP</sequence>
<protein>
    <submittedName>
        <fullName evidence="1">Uncharacterized protein</fullName>
    </submittedName>
</protein>
<proteinExistence type="predicted"/>
<reference evidence="1 2" key="1">
    <citation type="submission" date="2021-02" db="EMBL/GenBank/DDBJ databases">
        <title>Activity-based single-cell genomes from oceanic crustal fluid captures similar information to metagenomic and metatranscriptomic surveys with orders of magnitude less sampling.</title>
        <authorList>
            <person name="D'Angelo T.S."/>
            <person name="Orcutt B.N."/>
        </authorList>
    </citation>
    <scope>NUCLEOTIDE SEQUENCE [LARGE SCALE GENOMIC DNA]</scope>
    <source>
        <strain evidence="1">AH-315-G02</strain>
    </source>
</reference>
<organism evidence="1 2">
    <name type="scientific">Desulfotalea psychrophila</name>
    <dbReference type="NCBI Taxonomy" id="84980"/>
    <lineage>
        <taxon>Bacteria</taxon>
        <taxon>Pseudomonadati</taxon>
        <taxon>Thermodesulfobacteriota</taxon>
        <taxon>Desulfobulbia</taxon>
        <taxon>Desulfobulbales</taxon>
        <taxon>Desulfocapsaceae</taxon>
        <taxon>Desulfotalea</taxon>
    </lineage>
</organism>
<gene>
    <name evidence="1" type="ORF">JYU06_05670</name>
</gene>